<name>A0ABT9QTT1_9ACTN</name>
<evidence type="ECO:0000313" key="2">
    <source>
        <dbReference type="EMBL" id="MDP9850166.1"/>
    </source>
</evidence>
<evidence type="ECO:0000256" key="1">
    <source>
        <dbReference type="SAM" id="MobiDB-lite"/>
    </source>
</evidence>
<organism evidence="2 3">
    <name type="scientific">Streptosporangium lutulentum</name>
    <dbReference type="NCBI Taxonomy" id="1461250"/>
    <lineage>
        <taxon>Bacteria</taxon>
        <taxon>Bacillati</taxon>
        <taxon>Actinomycetota</taxon>
        <taxon>Actinomycetes</taxon>
        <taxon>Streptosporangiales</taxon>
        <taxon>Streptosporangiaceae</taxon>
        <taxon>Streptosporangium</taxon>
    </lineage>
</organism>
<comment type="caution">
    <text evidence="2">The sequence shown here is derived from an EMBL/GenBank/DDBJ whole genome shotgun (WGS) entry which is preliminary data.</text>
</comment>
<proteinExistence type="predicted"/>
<keyword evidence="3" id="KW-1185">Reference proteome</keyword>
<dbReference type="Proteomes" id="UP001225356">
    <property type="component" value="Unassembled WGS sequence"/>
</dbReference>
<dbReference type="EMBL" id="JAUSQU010000001">
    <property type="protein sequence ID" value="MDP9850166.1"/>
    <property type="molecule type" value="Genomic_DNA"/>
</dbReference>
<gene>
    <name evidence="2" type="ORF">J2853_009377</name>
</gene>
<reference evidence="2 3" key="1">
    <citation type="submission" date="2023-07" db="EMBL/GenBank/DDBJ databases">
        <title>Sequencing the genomes of 1000 actinobacteria strains.</title>
        <authorList>
            <person name="Klenk H.-P."/>
        </authorList>
    </citation>
    <scope>NUCLEOTIDE SEQUENCE [LARGE SCALE GENOMIC DNA]</scope>
    <source>
        <strain evidence="2 3">DSM 46740</strain>
    </source>
</reference>
<feature type="region of interest" description="Disordered" evidence="1">
    <location>
        <begin position="1"/>
        <end position="20"/>
    </location>
</feature>
<sequence length="79" mass="8929">MPWAAGEVFETGSEPLSDDRIGRTRRVTAYLSAVTRHRRRAGRRPADPGHRPVTPIIPQPTELQLHLLDLLDIDPRGLR</sequence>
<dbReference type="RefSeq" id="WP_307568422.1">
    <property type="nucleotide sequence ID" value="NZ_JAUSQU010000001.1"/>
</dbReference>
<evidence type="ECO:0000313" key="3">
    <source>
        <dbReference type="Proteomes" id="UP001225356"/>
    </source>
</evidence>
<protein>
    <submittedName>
        <fullName evidence="2">Uncharacterized protein</fullName>
    </submittedName>
</protein>
<accession>A0ABT9QTT1</accession>
<feature type="region of interest" description="Disordered" evidence="1">
    <location>
        <begin position="35"/>
        <end position="57"/>
    </location>
</feature>